<organism evidence="2 3">
    <name type="scientific">Peribacillus butanolivorans</name>
    <dbReference type="NCBI Taxonomy" id="421767"/>
    <lineage>
        <taxon>Bacteria</taxon>
        <taxon>Bacillati</taxon>
        <taxon>Bacillota</taxon>
        <taxon>Bacilli</taxon>
        <taxon>Bacillales</taxon>
        <taxon>Bacillaceae</taxon>
        <taxon>Peribacillus</taxon>
    </lineage>
</organism>
<proteinExistence type="predicted"/>
<reference evidence="2 3" key="1">
    <citation type="submission" date="2017-09" db="EMBL/GenBank/DDBJ databases">
        <title>Large-scale bioinformatics analysis of Bacillus genomes uncovers conserved roles of natural products in bacterial physiology.</title>
        <authorList>
            <consortium name="Agbiome Team Llc"/>
            <person name="Bleich R.M."/>
            <person name="Kirk G.J."/>
            <person name="Santa Maria K.C."/>
            <person name="Allen S.E."/>
            <person name="Farag S."/>
            <person name="Shank E.A."/>
            <person name="Bowers A."/>
        </authorList>
    </citation>
    <scope>NUCLEOTIDE SEQUENCE [LARGE SCALE GENOMIC DNA]</scope>
    <source>
        <strain evidence="2 3">AFS003229</strain>
    </source>
</reference>
<dbReference type="EMBL" id="NUEQ01000011">
    <property type="protein sequence ID" value="PEJ36013.1"/>
    <property type="molecule type" value="Genomic_DNA"/>
</dbReference>
<sequence>MQFIYLESKGRYGAPKIHESLLTKGFSLSLKCVQCLMSKARIRSITKKNTVPFHLKKRLFK</sequence>
<accession>A0AAX0S905</accession>
<dbReference type="AlphaFoldDB" id="A0AAX0S905"/>
<evidence type="ECO:0000259" key="1">
    <source>
        <dbReference type="Pfam" id="PF13276"/>
    </source>
</evidence>
<protein>
    <recommendedName>
        <fullName evidence="1">HTH-like domain-containing protein</fullName>
    </recommendedName>
</protein>
<evidence type="ECO:0000313" key="3">
    <source>
        <dbReference type="Proteomes" id="UP000220106"/>
    </source>
</evidence>
<evidence type="ECO:0000313" key="2">
    <source>
        <dbReference type="EMBL" id="PEJ36013.1"/>
    </source>
</evidence>
<comment type="caution">
    <text evidence="2">The sequence shown here is derived from an EMBL/GenBank/DDBJ whole genome shotgun (WGS) entry which is preliminary data.</text>
</comment>
<dbReference type="Proteomes" id="UP000220106">
    <property type="component" value="Unassembled WGS sequence"/>
</dbReference>
<name>A0AAX0S905_9BACI</name>
<feature type="domain" description="HTH-like" evidence="1">
    <location>
        <begin position="4"/>
        <end position="48"/>
    </location>
</feature>
<dbReference type="InterPro" id="IPR025948">
    <property type="entry name" value="HTH-like_dom"/>
</dbReference>
<dbReference type="Pfam" id="PF13276">
    <property type="entry name" value="HTH_21"/>
    <property type="match status" value="1"/>
</dbReference>
<gene>
    <name evidence="2" type="ORF">CN689_05680</name>
</gene>